<dbReference type="GO" id="GO:0016491">
    <property type="term" value="F:oxidoreductase activity"/>
    <property type="evidence" value="ECO:0007669"/>
    <property type="project" value="UniProtKB-KW"/>
</dbReference>
<accession>A0A4R3L8J0</accession>
<evidence type="ECO:0000256" key="2">
    <source>
        <dbReference type="ARBA" id="ARBA00023002"/>
    </source>
</evidence>
<proteinExistence type="inferred from homology"/>
<name>A0A4R3L8J0_9BACL</name>
<dbReference type="AlphaFoldDB" id="A0A4R3L8J0"/>
<dbReference type="PANTHER" id="PTHR43673">
    <property type="entry name" value="NAD(P)H NITROREDUCTASE YDGI-RELATED"/>
    <property type="match status" value="1"/>
</dbReference>
<dbReference type="Proteomes" id="UP000294937">
    <property type="component" value="Unassembled WGS sequence"/>
</dbReference>
<gene>
    <name evidence="4" type="ORF">EDD58_102474</name>
</gene>
<reference evidence="4 5" key="1">
    <citation type="submission" date="2019-03" db="EMBL/GenBank/DDBJ databases">
        <title>Genomic Encyclopedia of Type Strains, Phase IV (KMG-IV): sequencing the most valuable type-strain genomes for metagenomic binning, comparative biology and taxonomic classification.</title>
        <authorList>
            <person name="Goeker M."/>
        </authorList>
    </citation>
    <scope>NUCLEOTIDE SEQUENCE [LARGE SCALE GENOMIC DNA]</scope>
    <source>
        <strain evidence="4 5">DSM 45707</strain>
    </source>
</reference>
<evidence type="ECO:0000313" key="5">
    <source>
        <dbReference type="Proteomes" id="UP000294937"/>
    </source>
</evidence>
<evidence type="ECO:0000259" key="3">
    <source>
        <dbReference type="Pfam" id="PF00881"/>
    </source>
</evidence>
<dbReference type="InterPro" id="IPR029479">
    <property type="entry name" value="Nitroreductase"/>
</dbReference>
<comment type="similarity">
    <text evidence="1">Belongs to the nitroreductase family.</text>
</comment>
<evidence type="ECO:0000256" key="1">
    <source>
        <dbReference type="ARBA" id="ARBA00007118"/>
    </source>
</evidence>
<dbReference type="InterPro" id="IPR000415">
    <property type="entry name" value="Nitroreductase-like"/>
</dbReference>
<dbReference type="OrthoDB" id="9782629at2"/>
<feature type="domain" description="Nitroreductase" evidence="3">
    <location>
        <begin position="12"/>
        <end position="186"/>
    </location>
</feature>
<dbReference type="EMBL" id="SMAG01000002">
    <property type="protein sequence ID" value="TCS95892.1"/>
    <property type="molecule type" value="Genomic_DNA"/>
</dbReference>
<keyword evidence="5" id="KW-1185">Reference proteome</keyword>
<evidence type="ECO:0000313" key="4">
    <source>
        <dbReference type="EMBL" id="TCS95892.1"/>
    </source>
</evidence>
<dbReference type="PANTHER" id="PTHR43673:SF3">
    <property type="entry name" value="NAD(P)H NITROREDUCTASE YODC-RELATED"/>
    <property type="match status" value="1"/>
</dbReference>
<organism evidence="4 5">
    <name type="scientific">Hazenella coriacea</name>
    <dbReference type="NCBI Taxonomy" id="1179467"/>
    <lineage>
        <taxon>Bacteria</taxon>
        <taxon>Bacillati</taxon>
        <taxon>Bacillota</taxon>
        <taxon>Bacilli</taxon>
        <taxon>Bacillales</taxon>
        <taxon>Thermoactinomycetaceae</taxon>
        <taxon>Hazenella</taxon>
    </lineage>
</organism>
<comment type="caution">
    <text evidence="4">The sequence shown here is derived from an EMBL/GenBank/DDBJ whole genome shotgun (WGS) entry which is preliminary data.</text>
</comment>
<dbReference type="CDD" id="cd02137">
    <property type="entry name" value="MhqN-like"/>
    <property type="match status" value="1"/>
</dbReference>
<protein>
    <submittedName>
        <fullName evidence="4">Nitroreductase</fullName>
    </submittedName>
</protein>
<dbReference type="Gene3D" id="3.40.109.10">
    <property type="entry name" value="NADH Oxidase"/>
    <property type="match status" value="1"/>
</dbReference>
<dbReference type="RefSeq" id="WP_131923855.1">
    <property type="nucleotide sequence ID" value="NZ_SMAG01000002.1"/>
</dbReference>
<sequence length="208" mass="23240">MSTFEVLTEVMKERKSVRKYQSDVVMPQEDLQEILALAASAPSSWNLQHWRYLVITSVEKKEKLLPIANYQKQVVDASVTVVILGDLEANKMVEAVNGPALEKGFLTQEVYDILNGQIQGAYDNNPRVARDEAILNAGFSAMQLMLAAKAKGYDTCPMGGFKQDQLIEEFKIPERYLPVMMITIGKPASPAYPTGRLPLDQLVIQESF</sequence>
<keyword evidence="2" id="KW-0560">Oxidoreductase</keyword>
<dbReference type="Pfam" id="PF00881">
    <property type="entry name" value="Nitroreductase"/>
    <property type="match status" value="1"/>
</dbReference>
<dbReference type="SUPFAM" id="SSF55469">
    <property type="entry name" value="FMN-dependent nitroreductase-like"/>
    <property type="match status" value="1"/>
</dbReference>